<evidence type="ECO:0000259" key="2">
    <source>
        <dbReference type="Pfam" id="PF12705"/>
    </source>
</evidence>
<dbReference type="PATRIC" id="fig|1234595.3.peg.2349"/>
<dbReference type="InterPro" id="IPR014153">
    <property type="entry name" value="Ds_break_AddB"/>
</dbReference>
<feature type="domain" description="PD-(D/E)XK endonuclease-like" evidence="2">
    <location>
        <begin position="713"/>
        <end position="954"/>
    </location>
</feature>
<dbReference type="AlphaFoldDB" id="M2T708"/>
<protein>
    <submittedName>
        <fullName evidence="3">ATP-dependent nuclease subunit B</fullName>
    </submittedName>
</protein>
<dbReference type="SUPFAM" id="SSF52540">
    <property type="entry name" value="P-loop containing nucleoside triphosphate hydrolases"/>
    <property type="match status" value="1"/>
</dbReference>
<dbReference type="SUPFAM" id="SSF52980">
    <property type="entry name" value="Restriction endonuclease-like"/>
    <property type="match status" value="1"/>
</dbReference>
<organism evidence="3 4">
    <name type="scientific">Pacificimonas flava</name>
    <dbReference type="NCBI Taxonomy" id="1234595"/>
    <lineage>
        <taxon>Bacteria</taxon>
        <taxon>Pseudomonadati</taxon>
        <taxon>Pseudomonadota</taxon>
        <taxon>Alphaproteobacteria</taxon>
        <taxon>Sphingomonadales</taxon>
        <taxon>Sphingosinicellaceae</taxon>
        <taxon>Pacificimonas</taxon>
    </lineage>
</organism>
<reference evidence="3 4" key="1">
    <citation type="journal article" date="2013" name="Genome Announc.">
        <title>Draft Genome Sequence of Strain JLT2015T, Belonging to the Family Sphingomonadaceae of the Alphaproteobacteria.</title>
        <authorList>
            <person name="Tang K."/>
            <person name="Liu K."/>
            <person name="Li S."/>
            <person name="Jiao N."/>
        </authorList>
    </citation>
    <scope>NUCLEOTIDE SEQUENCE [LARGE SCALE GENOMIC DNA]</scope>
    <source>
        <strain evidence="3 4">JLT2015</strain>
    </source>
</reference>
<dbReference type="InterPro" id="IPR011604">
    <property type="entry name" value="PDDEXK-like_dom_sf"/>
</dbReference>
<evidence type="ECO:0000313" key="3">
    <source>
        <dbReference type="EMBL" id="EMD82309.1"/>
    </source>
</evidence>
<gene>
    <name evidence="3" type="ORF">C725_2347</name>
</gene>
<comment type="caution">
    <text evidence="3">The sequence shown here is derived from an EMBL/GenBank/DDBJ whole genome shotgun (WGS) entry which is preliminary data.</text>
</comment>
<dbReference type="Pfam" id="PF12705">
    <property type="entry name" value="PDDEXK_1"/>
    <property type="match status" value="1"/>
</dbReference>
<keyword evidence="4" id="KW-1185">Reference proteome</keyword>
<dbReference type="InterPro" id="IPR011335">
    <property type="entry name" value="Restrct_endonuc-II-like"/>
</dbReference>
<evidence type="ECO:0000313" key="4">
    <source>
        <dbReference type="Proteomes" id="UP000011717"/>
    </source>
</evidence>
<dbReference type="OrthoDB" id="9780606at2"/>
<dbReference type="InterPro" id="IPR038726">
    <property type="entry name" value="PDDEXK_AddAB-type"/>
</dbReference>
<accession>M2T708</accession>
<proteinExistence type="predicted"/>
<dbReference type="Proteomes" id="UP000011717">
    <property type="component" value="Unassembled WGS sequence"/>
</dbReference>
<dbReference type="EMBL" id="AMRV01000008">
    <property type="protein sequence ID" value="EMD82309.1"/>
    <property type="molecule type" value="Genomic_DNA"/>
</dbReference>
<sequence length="982" mass="106747">MSEARRPSLYTIPAHGAFADRLAEGLLAGHPFGAASSTDELSLARTTVLLPSRRAVRALNEAFVRAAGGALLLPKLIVLGDLEDDFAPGVPTDAESFSRRPQIGALERTMRLMPLVEHWQERTGQSRAKVETWRLAEALGRALDLVQLHGVDGRDLPGAVEGEMAAHWQRTVQFLDIVIGEWPGVLTELGMSDRVTERQAELRRLTARWQAHPPAGPMIAAGIASADPAAAALLGAIARLPGGAVVFPGLDLDMPEEEWDRLSPTGPHPQVPMKLLLEGMEVRRGEVDLWPGAGTRDGEAERTPLLAAAFQPPARTADWHALSIPAPKGMTRFEAASPAEEASGIALALRRALTVPEKTAALVTPDRDLARRVAAQMRRWGIDIDDSAGQPLSLTPPGGFMRLALEAAASGFAPVPLMALLKHPLAGPPAEARGDWLIKVRRLDLALRGVRPARGLQGVRNRLTTTVTKDEAGREALIAWWKDIETKLRPVATLFQQRTLGNLGAAAAHLRTLIESLSDERFLAGQAGRAAAEMLAELERLGPHGGAARAADLPAFLGAVLGTVAVRPAYGRHPRLAIYGLLEARLQRADLMILGGLNEGVWPPSDTFDPWLPPKVRAALGLPPTDRALALSAHDFVQACGAPEVLLTRSKRDASAPTVASRFWLRLDALLGSDLPRDGEIAALASALDSSETRAPAPRPEPAPPVDERPREISVTEVETLRADPFQFYAKRLLRLSRLDALGEKAGPAQRGTIVHDLMETLSREGALGDEVRRAAAIETALRAYSDHPLMTALWQPRVERMLGWAAEQFAALEARQVRIAAVERWGEMPVDGVRLKGKADVIFDTGAGVAIADYKTGQPPAPGRIAEGYADQLALLAWMAEAGAFDDLDKRTVEEIAYWRLSGGERQGTITSSTNKRMRKDNVWRDLPAYFEEARERFRQTIARWLTGNAPFTARLRPEFAPYNDYEQLARVQEWEGEVRG</sequence>
<dbReference type="Gene3D" id="3.90.320.10">
    <property type="match status" value="1"/>
</dbReference>
<name>M2T708_9SPHN</name>
<dbReference type="NCBIfam" id="TIGR02786">
    <property type="entry name" value="addB_alphas"/>
    <property type="match status" value="1"/>
</dbReference>
<dbReference type="InterPro" id="IPR027417">
    <property type="entry name" value="P-loop_NTPase"/>
</dbReference>
<evidence type="ECO:0000256" key="1">
    <source>
        <dbReference type="SAM" id="MobiDB-lite"/>
    </source>
</evidence>
<feature type="region of interest" description="Disordered" evidence="1">
    <location>
        <begin position="687"/>
        <end position="710"/>
    </location>
</feature>
<dbReference type="RefSeq" id="WP_008603094.1">
    <property type="nucleotide sequence ID" value="NZ_AMRV01000008.1"/>
</dbReference>